<dbReference type="GO" id="GO:0046512">
    <property type="term" value="P:sphingosine biosynthetic process"/>
    <property type="evidence" value="ECO:0007669"/>
    <property type="project" value="TreeGrafter"/>
</dbReference>
<dbReference type="OrthoDB" id="191371at2759"/>
<evidence type="ECO:0000256" key="1">
    <source>
        <dbReference type="ARBA" id="ARBA00009835"/>
    </source>
</evidence>
<comment type="caution">
    <text evidence="9">The sequence shown here is derived from an EMBL/GenBank/DDBJ whole genome shotgun (WGS) entry which is preliminary data.</text>
</comment>
<keyword evidence="2 5" id="KW-0378">Hydrolase</keyword>
<feature type="chain" id="PRO_5040293926" description="Neutral ceramidase" evidence="6">
    <location>
        <begin position="30"/>
        <end position="709"/>
    </location>
</feature>
<comment type="catalytic activity">
    <reaction evidence="5">
        <text>an N-acylsphing-4-enine + H2O = sphing-4-enine + a fatty acid</text>
        <dbReference type="Rhea" id="RHEA:20856"/>
        <dbReference type="ChEBI" id="CHEBI:15377"/>
        <dbReference type="ChEBI" id="CHEBI:28868"/>
        <dbReference type="ChEBI" id="CHEBI:52639"/>
        <dbReference type="ChEBI" id="CHEBI:57756"/>
        <dbReference type="EC" id="3.5.1.23"/>
    </reaction>
</comment>
<dbReference type="InterPro" id="IPR038445">
    <property type="entry name" value="NCDase_C_sf"/>
</dbReference>
<protein>
    <recommendedName>
        <fullName evidence="5">Neutral ceramidase</fullName>
        <ecNumber evidence="5">3.5.1.23</ecNumber>
    </recommendedName>
</protein>
<evidence type="ECO:0000256" key="6">
    <source>
        <dbReference type="SAM" id="SignalP"/>
    </source>
</evidence>
<dbReference type="Gene3D" id="2.60.40.2300">
    <property type="entry name" value="Neutral/alkaline non-lysosomal ceramidase, C-terminal domain"/>
    <property type="match status" value="1"/>
</dbReference>
<dbReference type="InterPro" id="IPR006823">
    <property type="entry name" value="Ceramidase_alk"/>
</dbReference>
<dbReference type="GO" id="GO:0046514">
    <property type="term" value="P:ceramide catabolic process"/>
    <property type="evidence" value="ECO:0007669"/>
    <property type="project" value="InterPro"/>
</dbReference>
<reference evidence="9" key="1">
    <citation type="submission" date="2021-06" db="EMBL/GenBank/DDBJ databases">
        <authorList>
            <person name="Kallberg Y."/>
            <person name="Tangrot J."/>
            <person name="Rosling A."/>
        </authorList>
    </citation>
    <scope>NUCLEOTIDE SEQUENCE</scope>
    <source>
        <strain evidence="9">BR232B</strain>
    </source>
</reference>
<keyword evidence="10" id="KW-1185">Reference proteome</keyword>
<dbReference type="GO" id="GO:0017040">
    <property type="term" value="F:N-acylsphingosine amidohydrolase activity"/>
    <property type="evidence" value="ECO:0007669"/>
    <property type="project" value="UniProtKB-UniRule"/>
</dbReference>
<feature type="binding site" evidence="4">
    <location>
        <position position="517"/>
    </location>
    <ligand>
        <name>Zn(2+)</name>
        <dbReference type="ChEBI" id="CHEBI:29105"/>
    </ligand>
</feature>
<dbReference type="InterPro" id="IPR031329">
    <property type="entry name" value="NEUT/ALK_ceramidase_N"/>
</dbReference>
<keyword evidence="5" id="KW-0443">Lipid metabolism</keyword>
<evidence type="ECO:0000259" key="7">
    <source>
        <dbReference type="Pfam" id="PF04734"/>
    </source>
</evidence>
<evidence type="ECO:0000313" key="10">
    <source>
        <dbReference type="Proteomes" id="UP000789739"/>
    </source>
</evidence>
<dbReference type="GO" id="GO:0042759">
    <property type="term" value="P:long-chain fatty acid biosynthetic process"/>
    <property type="evidence" value="ECO:0007669"/>
    <property type="project" value="TreeGrafter"/>
</dbReference>
<dbReference type="EMBL" id="CAJVPI010001756">
    <property type="protein sequence ID" value="CAG8625514.1"/>
    <property type="molecule type" value="Genomic_DNA"/>
</dbReference>
<feature type="domain" description="Neutral/alkaline non-lysosomal ceramidase N-terminal" evidence="7">
    <location>
        <begin position="38"/>
        <end position="546"/>
    </location>
</feature>
<comment type="similarity">
    <text evidence="1 5">Belongs to the neutral ceramidase family.</text>
</comment>
<evidence type="ECO:0000313" key="9">
    <source>
        <dbReference type="EMBL" id="CAG8625514.1"/>
    </source>
</evidence>
<proteinExistence type="inferred from homology"/>
<dbReference type="GO" id="GO:0005576">
    <property type="term" value="C:extracellular region"/>
    <property type="evidence" value="ECO:0007669"/>
    <property type="project" value="TreeGrafter"/>
</dbReference>
<dbReference type="Pfam" id="PF04734">
    <property type="entry name" value="Ceramidase_alk"/>
    <property type="match status" value="1"/>
</dbReference>
<feature type="binding site" evidence="4">
    <location>
        <position position="130"/>
    </location>
    <ligand>
        <name>Zn(2+)</name>
        <dbReference type="ChEBI" id="CHEBI:29105"/>
    </ligand>
</feature>
<gene>
    <name evidence="9" type="ORF">PBRASI_LOCUS8955</name>
</gene>
<dbReference type="AlphaFoldDB" id="A0A9N9D7D9"/>
<dbReference type="Proteomes" id="UP000789739">
    <property type="component" value="Unassembled WGS sequence"/>
</dbReference>
<keyword evidence="4" id="KW-0479">Metal-binding</keyword>
<dbReference type="PANTHER" id="PTHR12670:SF1">
    <property type="entry name" value="NEUTRAL CERAMIDASE"/>
    <property type="match status" value="1"/>
</dbReference>
<feature type="domain" description="Neutral/alkaline non-lysosomal ceramidase C-terminal" evidence="8">
    <location>
        <begin position="550"/>
        <end position="706"/>
    </location>
</feature>
<comment type="cofactor">
    <cofactor evidence="4">
        <name>Zn(2+)</name>
        <dbReference type="ChEBI" id="CHEBI:29105"/>
    </cofactor>
    <text evidence="4">Binds 1 zinc ion per subunit.</text>
</comment>
<dbReference type="PANTHER" id="PTHR12670">
    <property type="entry name" value="CERAMIDASE"/>
    <property type="match status" value="1"/>
</dbReference>
<keyword evidence="5" id="KW-0746">Sphingolipid metabolism</keyword>
<keyword evidence="6" id="KW-0732">Signal</keyword>
<feature type="signal peptide" evidence="6">
    <location>
        <begin position="1"/>
        <end position="29"/>
    </location>
</feature>
<evidence type="ECO:0000256" key="5">
    <source>
        <dbReference type="RuleBase" id="RU366019"/>
    </source>
</evidence>
<feature type="active site" description="Nucleophile" evidence="3">
    <location>
        <position position="290"/>
    </location>
</feature>
<evidence type="ECO:0000256" key="2">
    <source>
        <dbReference type="ARBA" id="ARBA00022801"/>
    </source>
</evidence>
<dbReference type="EC" id="3.5.1.23" evidence="5"/>
<name>A0A9N9D7D9_9GLOM</name>
<feature type="binding site" evidence="4">
    <location>
        <position position="476"/>
    </location>
    <ligand>
        <name>Zn(2+)</name>
        <dbReference type="ChEBI" id="CHEBI:29105"/>
    </ligand>
</feature>
<evidence type="ECO:0000259" key="8">
    <source>
        <dbReference type="Pfam" id="PF17048"/>
    </source>
</evidence>
<evidence type="ECO:0000256" key="3">
    <source>
        <dbReference type="PIRSR" id="PIRSR606823-1"/>
    </source>
</evidence>
<dbReference type="GO" id="GO:0046872">
    <property type="term" value="F:metal ion binding"/>
    <property type="evidence" value="ECO:0007669"/>
    <property type="project" value="UniProtKB-KW"/>
</dbReference>
<dbReference type="InterPro" id="IPR031331">
    <property type="entry name" value="NEUT/ALK_ceramidase_C"/>
</dbReference>
<keyword evidence="4" id="KW-0862">Zinc</keyword>
<dbReference type="Pfam" id="PF17048">
    <property type="entry name" value="Ceramidse_alk_C"/>
    <property type="match status" value="1"/>
</dbReference>
<feature type="binding site" evidence="4">
    <location>
        <position position="239"/>
    </location>
    <ligand>
        <name>Zn(2+)</name>
        <dbReference type="ChEBI" id="CHEBI:29105"/>
    </ligand>
</feature>
<evidence type="ECO:0000256" key="4">
    <source>
        <dbReference type="PIRSR" id="PIRSR606823-2"/>
    </source>
</evidence>
<sequence>MRIFKTLHWKLCILSVLLALTISVWRVDAAFIRGPTNYLVGVGISDVTGPAADVNMMGYTMLSQKVKGIHLRLRSRAYIVVDQNTGKRNVFASVDICMASTPVRRLTLTKLSEKFGDMYNDLNVAISGTHTHAGPAGFLQYTSFQILSSGYVKENTETIASGIFDSIVRAHESLQPGNIYVASGDLADANTNRSPYAYDNNPQVEKDQYKTNTDTEMVLLKFTTTDGKVLGSVNWFPVHCTSMYNNNTYISGDNKGYAGYLMEKTFNGPDTLPGTGSVHAFAQSNMGDVSPNTLGAFCEDTGEPCEYKTSTCNGKNELCQGRGPGWTVSDFESTRIIGERQAKKAMELLDNAVTPVTGSVDYRHQFINMPEYSFELNGNNVTLCKAAMGYSFAAGTTDGPGAFDFKQGDNSTGNAFWNFVRGAIKKPSAELVKCQEPKPILLATGETTFPYAWGPAITDVQVLKIGNFVILAVPGEFTTMAGRRLRKAAKETLVKNGVIGDDGIVVLAGPANEYTHYVTTFEEYTIQRYEGASTIYGPNTLDAYINIYNDLSKSFADGITPNPGDPPPDLTGKAITLLAAVIVDVPPIGKKFGDILQNVDANSTFTPGQQVSIQFVTGNPRNNHFRDDSFMYVQKLDESNGQWVNVRTDGDWSTRYSWLDNSKASVTWEIEPETVAGKYKIVYQGSNKLLTGKIEKHSGESLEFFVEKS</sequence>
<accession>A0A9N9D7D9</accession>
<dbReference type="GO" id="GO:0016020">
    <property type="term" value="C:membrane"/>
    <property type="evidence" value="ECO:0007669"/>
    <property type="project" value="GOC"/>
</dbReference>
<organism evidence="9 10">
    <name type="scientific">Paraglomus brasilianum</name>
    <dbReference type="NCBI Taxonomy" id="144538"/>
    <lineage>
        <taxon>Eukaryota</taxon>
        <taxon>Fungi</taxon>
        <taxon>Fungi incertae sedis</taxon>
        <taxon>Mucoromycota</taxon>
        <taxon>Glomeromycotina</taxon>
        <taxon>Glomeromycetes</taxon>
        <taxon>Paraglomerales</taxon>
        <taxon>Paraglomeraceae</taxon>
        <taxon>Paraglomus</taxon>
    </lineage>
</organism>